<name>A0MDY0_ARATH</name>
<dbReference type="AlphaFoldDB" id="A0MDY0"/>
<proteinExistence type="predicted"/>
<reference evidence="1" key="1">
    <citation type="submission" date="2006-05" db="EMBL/GenBank/DDBJ databases">
        <title>Simultaneous high-throughput recombinational cloning of open reading frames in closed and open configurations.</title>
        <authorList>
            <person name="Underwood B.A."/>
            <person name="Vanderhaeghen R."/>
            <person name="Whitford R."/>
            <person name="Town C.D."/>
            <person name="Hilson P."/>
        </authorList>
    </citation>
    <scope>NUCLEOTIDE SEQUENCE</scope>
</reference>
<dbReference type="PROSITE" id="PS51257">
    <property type="entry name" value="PROKAR_LIPOPROTEIN"/>
    <property type="match status" value="1"/>
</dbReference>
<feature type="non-terminal residue" evidence="1">
    <location>
        <position position="79"/>
    </location>
</feature>
<sequence>MRGSGARGHSNSGGILNSSPFGVVNLSSSSSFFSCCSSFSGLELTGAFTGILTLSDFSGKSMTLIQEIQQEDLNEDGCG</sequence>
<evidence type="ECO:0000313" key="1">
    <source>
        <dbReference type="EMBL" id="ABK28082.1"/>
    </source>
</evidence>
<organism evidence="1">
    <name type="scientific">Arabidopsis thaliana</name>
    <name type="common">Mouse-ear cress</name>
    <dbReference type="NCBI Taxonomy" id="3702"/>
    <lineage>
        <taxon>Eukaryota</taxon>
        <taxon>Viridiplantae</taxon>
        <taxon>Streptophyta</taxon>
        <taxon>Embryophyta</taxon>
        <taxon>Tracheophyta</taxon>
        <taxon>Spermatophyta</taxon>
        <taxon>Magnoliopsida</taxon>
        <taxon>eudicotyledons</taxon>
        <taxon>Gunneridae</taxon>
        <taxon>Pentapetalae</taxon>
        <taxon>rosids</taxon>
        <taxon>malvids</taxon>
        <taxon>Brassicales</taxon>
        <taxon>Brassicaceae</taxon>
        <taxon>Camelineae</taxon>
        <taxon>Arabidopsis</taxon>
    </lineage>
</organism>
<dbReference type="EMBL" id="DQ652746">
    <property type="protein sequence ID" value="ABK28082.1"/>
    <property type="molecule type" value="Genomic_DNA"/>
</dbReference>
<protein>
    <submittedName>
        <fullName evidence="1">Uncharacterized protein</fullName>
    </submittedName>
</protein>
<accession>A0MDY0</accession>